<proteinExistence type="predicted"/>
<evidence type="ECO:0000313" key="1">
    <source>
        <dbReference type="EMBL" id="VFJ86072.1"/>
    </source>
</evidence>
<reference evidence="2" key="1">
    <citation type="submission" date="2019-02" db="EMBL/GenBank/DDBJ databases">
        <authorList>
            <person name="Gruber-Vodicka R. H."/>
            <person name="Seah K. B. B."/>
        </authorList>
    </citation>
    <scope>NUCLEOTIDE SEQUENCE</scope>
    <source>
        <strain evidence="2">BECK_M6</strain>
        <strain evidence="1">BECK_M7</strain>
    </source>
</reference>
<name>A0A450V1P7_9GAMM</name>
<dbReference type="EMBL" id="CAADFF010000001">
    <property type="protein sequence ID" value="VFJ86072.1"/>
    <property type="molecule type" value="Genomic_DNA"/>
</dbReference>
<dbReference type="AlphaFoldDB" id="A0A450V1P7"/>
<evidence type="ECO:0000313" key="2">
    <source>
        <dbReference type="EMBL" id="VFJ98701.1"/>
    </source>
</evidence>
<accession>A0A450V1P7</accession>
<sequence>MIPLLRADGIEKSFPGDGTKKGVNGKSSPVLADIGLSLHRNEILGVGWPIRLRKIHPVANNRVT</sequence>
<protein>
    <submittedName>
        <fullName evidence="2">Uncharacterized protein</fullName>
    </submittedName>
</protein>
<gene>
    <name evidence="2" type="ORF">BECKLFY1418A_GA0070994_10878</name>
    <name evidence="1" type="ORF">BECKLFY1418B_GA0070995_1001102</name>
</gene>
<organism evidence="2">
    <name type="scientific">Candidatus Kentrum sp. LFY</name>
    <dbReference type="NCBI Taxonomy" id="2126342"/>
    <lineage>
        <taxon>Bacteria</taxon>
        <taxon>Pseudomonadati</taxon>
        <taxon>Pseudomonadota</taxon>
        <taxon>Gammaproteobacteria</taxon>
        <taxon>Candidatus Kentrum</taxon>
    </lineage>
</organism>
<dbReference type="EMBL" id="CAADFH010000087">
    <property type="protein sequence ID" value="VFJ98701.1"/>
    <property type="molecule type" value="Genomic_DNA"/>
</dbReference>